<proteinExistence type="predicted"/>
<feature type="compositionally biased region" description="Basic and acidic residues" evidence="1">
    <location>
        <begin position="143"/>
        <end position="155"/>
    </location>
</feature>
<evidence type="ECO:0000313" key="2">
    <source>
        <dbReference type="EMBL" id="EGV18779.1"/>
    </source>
</evidence>
<dbReference type="AlphaFoldDB" id="F9UAM7"/>
<dbReference type="Proteomes" id="UP000005459">
    <property type="component" value="Unassembled WGS sequence"/>
</dbReference>
<dbReference type="RefSeq" id="WP_007193072.1">
    <property type="nucleotide sequence ID" value="NZ_AFWV01000006.1"/>
</dbReference>
<accession>F9UAM7</accession>
<evidence type="ECO:0000256" key="1">
    <source>
        <dbReference type="SAM" id="MobiDB-lite"/>
    </source>
</evidence>
<organism evidence="2 3">
    <name type="scientific">Thiocapsa marina 5811</name>
    <dbReference type="NCBI Taxonomy" id="768671"/>
    <lineage>
        <taxon>Bacteria</taxon>
        <taxon>Pseudomonadati</taxon>
        <taxon>Pseudomonadota</taxon>
        <taxon>Gammaproteobacteria</taxon>
        <taxon>Chromatiales</taxon>
        <taxon>Chromatiaceae</taxon>
        <taxon>Thiocapsa</taxon>
    </lineage>
</organism>
<keyword evidence="3" id="KW-1185">Reference proteome</keyword>
<reference evidence="2 3" key="1">
    <citation type="submission" date="2011-06" db="EMBL/GenBank/DDBJ databases">
        <title>The draft genome of Thiocapsa marina 5811.</title>
        <authorList>
            <consortium name="US DOE Joint Genome Institute (JGI-PGF)"/>
            <person name="Lucas S."/>
            <person name="Han J."/>
            <person name="Cheng J.-F."/>
            <person name="Goodwin L."/>
            <person name="Pitluck S."/>
            <person name="Peters L."/>
            <person name="Land M.L."/>
            <person name="Hauser L."/>
            <person name="Vogl K."/>
            <person name="Liu Z."/>
            <person name="Imhoff J."/>
            <person name="Thiel V."/>
            <person name="Frigaard N.-U."/>
            <person name="Bryant D."/>
            <person name="Woyke T.J."/>
        </authorList>
    </citation>
    <scope>NUCLEOTIDE SEQUENCE [LARGE SCALE GENOMIC DNA]</scope>
    <source>
        <strain evidence="2 3">5811</strain>
    </source>
</reference>
<dbReference type="EMBL" id="AFWV01000006">
    <property type="protein sequence ID" value="EGV18779.1"/>
    <property type="molecule type" value="Genomic_DNA"/>
</dbReference>
<evidence type="ECO:0000313" key="3">
    <source>
        <dbReference type="Proteomes" id="UP000005459"/>
    </source>
</evidence>
<gene>
    <name evidence="2" type="ORF">ThimaDRAFT_2197</name>
</gene>
<sequence>MNEIYARALWLLGGASLLLLCSGCTTLGATKDPSGFSKAEMDTYRAKNLSDSDAFTCLVEGIDAELCAKTKDTGFGPYEGAVLLGGGFSLTEESGNDSAREWIRNGFTFDQAVSWRKGGFSLADASQWREKGFTPESASEAQASERARQWERDNPELVRQAERQMQRYLSTPNIYGCPGNMIPTGTGCGYNVGY</sequence>
<protein>
    <submittedName>
        <fullName evidence="2">Uncharacterized protein</fullName>
    </submittedName>
</protein>
<feature type="region of interest" description="Disordered" evidence="1">
    <location>
        <begin position="131"/>
        <end position="155"/>
    </location>
</feature>
<name>F9UAM7_9GAMM</name>